<dbReference type="CDD" id="cd06579">
    <property type="entry name" value="TM_PBP1_transp_AraH_like"/>
    <property type="match status" value="1"/>
</dbReference>
<feature type="transmembrane region" description="Helical" evidence="8">
    <location>
        <begin position="71"/>
        <end position="88"/>
    </location>
</feature>
<feature type="transmembrane region" description="Helical" evidence="8">
    <location>
        <begin position="94"/>
        <end position="111"/>
    </location>
</feature>
<evidence type="ECO:0000256" key="7">
    <source>
        <dbReference type="ARBA" id="ARBA00023136"/>
    </source>
</evidence>
<dbReference type="GO" id="GO:0005886">
    <property type="term" value="C:plasma membrane"/>
    <property type="evidence" value="ECO:0007669"/>
    <property type="project" value="UniProtKB-SubCell"/>
</dbReference>
<evidence type="ECO:0000256" key="3">
    <source>
        <dbReference type="ARBA" id="ARBA00022475"/>
    </source>
</evidence>
<evidence type="ECO:0000256" key="6">
    <source>
        <dbReference type="ARBA" id="ARBA00022989"/>
    </source>
</evidence>
<dbReference type="PANTHER" id="PTHR32196">
    <property type="entry name" value="ABC TRANSPORTER PERMEASE PROTEIN YPHD-RELATED-RELATED"/>
    <property type="match status" value="1"/>
</dbReference>
<accession>A0A6S6QUB0</accession>
<feature type="transmembrane region" description="Helical" evidence="8">
    <location>
        <begin position="289"/>
        <end position="307"/>
    </location>
</feature>
<protein>
    <submittedName>
        <fullName evidence="9">ABC transporter permease</fullName>
    </submittedName>
</protein>
<evidence type="ECO:0000313" key="9">
    <source>
        <dbReference type="EMBL" id="BCJ94224.1"/>
    </source>
</evidence>
<feature type="transmembrane region" description="Helical" evidence="8">
    <location>
        <begin position="240"/>
        <end position="257"/>
    </location>
</feature>
<name>A0A6S6QUB0_9FIRM</name>
<evidence type="ECO:0000256" key="8">
    <source>
        <dbReference type="SAM" id="Phobius"/>
    </source>
</evidence>
<keyword evidence="10" id="KW-1185">Reference proteome</keyword>
<evidence type="ECO:0000256" key="2">
    <source>
        <dbReference type="ARBA" id="ARBA00022448"/>
    </source>
</evidence>
<keyword evidence="4" id="KW-0997">Cell inner membrane</keyword>
<evidence type="ECO:0000256" key="4">
    <source>
        <dbReference type="ARBA" id="ARBA00022519"/>
    </source>
</evidence>
<reference evidence="9 10" key="1">
    <citation type="journal article" date="2016" name="Int. J. Syst. Evol. Microbiol.">
        <title>Descriptions of Anaerotaenia torta gen. nov., sp. nov. and Anaerocolumna cellulosilytica gen. nov., sp. nov. isolated from a methanogenic reactor of cattle waste.</title>
        <authorList>
            <person name="Uek A."/>
            <person name="Ohtaki Y."/>
            <person name="Kaku N."/>
            <person name="Ueki K."/>
        </authorList>
    </citation>
    <scope>NUCLEOTIDE SEQUENCE [LARGE SCALE GENOMIC DNA]</scope>
    <source>
        <strain evidence="9 10">SN021</strain>
    </source>
</reference>
<feature type="transmembrane region" description="Helical" evidence="8">
    <location>
        <begin position="264"/>
        <end position="283"/>
    </location>
</feature>
<keyword evidence="3" id="KW-1003">Cell membrane</keyword>
<gene>
    <name evidence="9" type="ORF">acsn021_17930</name>
</gene>
<organism evidence="9 10">
    <name type="scientific">Anaerocolumna cellulosilytica</name>
    <dbReference type="NCBI Taxonomy" id="433286"/>
    <lineage>
        <taxon>Bacteria</taxon>
        <taxon>Bacillati</taxon>
        <taxon>Bacillota</taxon>
        <taxon>Clostridia</taxon>
        <taxon>Lachnospirales</taxon>
        <taxon>Lachnospiraceae</taxon>
        <taxon>Anaerocolumna</taxon>
    </lineage>
</organism>
<feature type="transmembrane region" description="Helical" evidence="8">
    <location>
        <begin position="209"/>
        <end position="228"/>
    </location>
</feature>
<dbReference type="InterPro" id="IPR001851">
    <property type="entry name" value="ABC_transp_permease"/>
</dbReference>
<dbReference type="KEGG" id="acel:acsn021_17930"/>
<keyword evidence="5 8" id="KW-0812">Transmembrane</keyword>
<feature type="transmembrane region" description="Helical" evidence="8">
    <location>
        <begin position="161"/>
        <end position="178"/>
    </location>
</feature>
<evidence type="ECO:0000313" key="10">
    <source>
        <dbReference type="Proteomes" id="UP000515561"/>
    </source>
</evidence>
<evidence type="ECO:0000256" key="1">
    <source>
        <dbReference type="ARBA" id="ARBA00004651"/>
    </source>
</evidence>
<feature type="transmembrane region" description="Helical" evidence="8">
    <location>
        <begin position="43"/>
        <end position="64"/>
    </location>
</feature>
<feature type="transmembrane region" description="Helical" evidence="8">
    <location>
        <begin position="118"/>
        <end position="141"/>
    </location>
</feature>
<comment type="subcellular location">
    <subcellularLocation>
        <location evidence="1">Cell membrane</location>
        <topology evidence="1">Multi-pass membrane protein</topology>
    </subcellularLocation>
</comment>
<proteinExistence type="predicted"/>
<keyword evidence="7 8" id="KW-0472">Membrane</keyword>
<dbReference type="EMBL" id="AP023367">
    <property type="protein sequence ID" value="BCJ94224.1"/>
    <property type="molecule type" value="Genomic_DNA"/>
</dbReference>
<dbReference type="AlphaFoldDB" id="A0A6S6QUB0"/>
<dbReference type="Pfam" id="PF02653">
    <property type="entry name" value="BPD_transp_2"/>
    <property type="match status" value="1"/>
</dbReference>
<keyword evidence="2" id="KW-0813">Transport</keyword>
<keyword evidence="6 8" id="KW-1133">Transmembrane helix</keyword>
<dbReference type="PANTHER" id="PTHR32196:SF21">
    <property type="entry name" value="ABC TRANSPORTER PERMEASE PROTEIN YPHD-RELATED"/>
    <property type="match status" value="1"/>
</dbReference>
<dbReference type="GO" id="GO:0022857">
    <property type="term" value="F:transmembrane transporter activity"/>
    <property type="evidence" value="ECO:0007669"/>
    <property type="project" value="InterPro"/>
</dbReference>
<sequence length="316" mass="33904">MGIAMEKLKKLNFMGVLPYIGLIFVISVFYITSSGRLFQSYNIRIVIQQTVALGIICLGAVFVYSLGNMDISVGACLGLCTLIIITIVNATGNLLIGFLAALALALSFGLVNGAVSAWLGLPSVVTSLFLMFLGSGLQTIITIKTNTITSDYDFTFWKETSVQILTLVILAVILNYVFNYTKIGRYTCSIGANKECAQQSGINVFKYKIYAYLTMGFCISVASIFVLARTGSSSRLTGNGYHMDVMVALILGGMPLSGGMKSKISAALIGAFTYVLLTNGLTLSGVKVNQVPIVKALIFAIIVILTCRKKGNVLPR</sequence>
<feature type="transmembrane region" description="Helical" evidence="8">
    <location>
        <begin position="12"/>
        <end position="31"/>
    </location>
</feature>
<dbReference type="Proteomes" id="UP000515561">
    <property type="component" value="Chromosome"/>
</dbReference>
<evidence type="ECO:0000256" key="5">
    <source>
        <dbReference type="ARBA" id="ARBA00022692"/>
    </source>
</evidence>